<reference evidence="1 2" key="1">
    <citation type="submission" date="2020-07" db="EMBL/GenBank/DDBJ databases">
        <title>Sequencing the genomes of 1000 actinobacteria strains.</title>
        <authorList>
            <person name="Klenk H.-P."/>
        </authorList>
    </citation>
    <scope>NUCLEOTIDE SEQUENCE [LARGE SCALE GENOMIC DNA]</scope>
    <source>
        <strain evidence="1 2">DSM 45975</strain>
    </source>
</reference>
<dbReference type="Proteomes" id="UP000569329">
    <property type="component" value="Unassembled WGS sequence"/>
</dbReference>
<keyword evidence="2" id="KW-1185">Reference proteome</keyword>
<dbReference type="AlphaFoldDB" id="A0A839DVS6"/>
<accession>A0A839DVS6</accession>
<comment type="caution">
    <text evidence="1">The sequence shown here is derived from an EMBL/GenBank/DDBJ whole genome shotgun (WGS) entry which is preliminary data.</text>
</comment>
<evidence type="ECO:0000313" key="2">
    <source>
        <dbReference type="Proteomes" id="UP000569329"/>
    </source>
</evidence>
<protein>
    <submittedName>
        <fullName evidence="1">Uncharacterized protein</fullName>
    </submittedName>
</protein>
<evidence type="ECO:0000313" key="1">
    <source>
        <dbReference type="EMBL" id="MBA8824346.1"/>
    </source>
</evidence>
<organism evidence="1 2">
    <name type="scientific">Halosaccharopolyspora lacisalsi</name>
    <dbReference type="NCBI Taxonomy" id="1000566"/>
    <lineage>
        <taxon>Bacteria</taxon>
        <taxon>Bacillati</taxon>
        <taxon>Actinomycetota</taxon>
        <taxon>Actinomycetes</taxon>
        <taxon>Pseudonocardiales</taxon>
        <taxon>Pseudonocardiaceae</taxon>
        <taxon>Halosaccharopolyspora</taxon>
    </lineage>
</organism>
<proteinExistence type="predicted"/>
<name>A0A839DVS6_9PSEU</name>
<sequence length="143" mass="16013">MVSWMGLVDNSEEVEKRYGEHVPSLAGIDLAEATVHYDGPDATLRFDLPELPDYLPSKWKQQGFNTVQLTIVFTGIFEFSIQGWEGDVIADLWLTEAKSQIRAMVRSSTVNLDMVAGSARLSSLSAYIDSRRSEIDPLYPVKD</sequence>
<gene>
    <name evidence="1" type="ORF">FHX42_001693</name>
</gene>
<dbReference type="EMBL" id="JACGWZ010000002">
    <property type="protein sequence ID" value="MBA8824346.1"/>
    <property type="molecule type" value="Genomic_DNA"/>
</dbReference>
<dbReference type="RefSeq" id="WP_182543651.1">
    <property type="nucleotide sequence ID" value="NZ_JACGWZ010000002.1"/>
</dbReference>
<dbReference type="Pfam" id="PF15594">
    <property type="entry name" value="Imm50"/>
    <property type="match status" value="1"/>
</dbReference>
<dbReference type="InterPro" id="IPR028957">
    <property type="entry name" value="Imm50"/>
</dbReference>